<gene>
    <name evidence="2" type="ORF">GQ26_0600330</name>
</gene>
<evidence type="ECO:0000313" key="2">
    <source>
        <dbReference type="EMBL" id="KFX41429.1"/>
    </source>
</evidence>
<accession>A0A093UUP1</accession>
<dbReference type="EMBL" id="JPOX01000060">
    <property type="protein sequence ID" value="KFX41429.1"/>
    <property type="molecule type" value="Genomic_DNA"/>
</dbReference>
<feature type="transmembrane region" description="Helical" evidence="1">
    <location>
        <begin position="222"/>
        <end position="244"/>
    </location>
</feature>
<evidence type="ECO:0000256" key="1">
    <source>
        <dbReference type="SAM" id="Phobius"/>
    </source>
</evidence>
<feature type="transmembrane region" description="Helical" evidence="1">
    <location>
        <begin position="30"/>
        <end position="55"/>
    </location>
</feature>
<organism evidence="2">
    <name type="scientific">Talaromyces marneffei PM1</name>
    <dbReference type="NCBI Taxonomy" id="1077442"/>
    <lineage>
        <taxon>Eukaryota</taxon>
        <taxon>Fungi</taxon>
        <taxon>Dikarya</taxon>
        <taxon>Ascomycota</taxon>
        <taxon>Pezizomycotina</taxon>
        <taxon>Eurotiomycetes</taxon>
        <taxon>Eurotiomycetidae</taxon>
        <taxon>Eurotiales</taxon>
        <taxon>Trichocomaceae</taxon>
        <taxon>Talaromyces</taxon>
        <taxon>Talaromyces sect. Talaromyces</taxon>
    </lineage>
</organism>
<name>A0A093UUP1_TALMA</name>
<reference evidence="2" key="1">
    <citation type="journal article" date="2014" name="PLoS Genet.">
        <title>Signature Gene Expression Reveals Novel Clues to the Molecular Mechanisms of Dimorphic Transition in Penicillium marneffei.</title>
        <authorList>
            <person name="Yang E."/>
            <person name="Wang G."/>
            <person name="Cai J."/>
            <person name="Woo P.C."/>
            <person name="Lau S.K."/>
            <person name="Yuen K.-Y."/>
            <person name="Chow W.-N."/>
            <person name="Lin X."/>
        </authorList>
    </citation>
    <scope>NUCLEOTIDE SEQUENCE [LARGE SCALE GENOMIC DNA]</scope>
    <source>
        <strain evidence="2">PM1</strain>
    </source>
</reference>
<comment type="caution">
    <text evidence="2">The sequence shown here is derived from an EMBL/GenBank/DDBJ whole genome shotgun (WGS) entry which is preliminary data.</text>
</comment>
<protein>
    <submittedName>
        <fullName evidence="2">Na(+)/H(+) antiporter NhaA 2</fullName>
    </submittedName>
</protein>
<feature type="transmembrane region" description="Helical" evidence="1">
    <location>
        <begin position="250"/>
        <end position="271"/>
    </location>
</feature>
<keyword evidence="1" id="KW-1133">Transmembrane helix</keyword>
<dbReference type="AlphaFoldDB" id="A0A093UUP1"/>
<proteinExistence type="predicted"/>
<keyword evidence="1" id="KW-0472">Membrane</keyword>
<keyword evidence="1" id="KW-0812">Transmembrane</keyword>
<sequence>MPDSFANRDSAERNGVSSSKLHGTKNLTAMVFWGVLMVFLTAAITSLSLLFVVLLDKTTKQSGIATLEVNLSSLPEPTALFHRSHAFENDVLQSLASDIHSFSGDAATVIDGAASEVATVARSVQTIVGSVIQSAETAVATALQNATQTFYNTTIPRSLSFGTESFCINYLNDTMRCASLPLNLTHFLPEVVDNLFDNHILSLQQLEEDLVDKVLGIFHGSLVAGIASILGIGLLVFLLCRYLLLTRLWLRLFIMLTIGAVCLVPFILLAAMSSVLKRKLGNAIQGDLSPLLHIQLGKVGDYILAALCWAIVMLVAAIVILLV</sequence>
<feature type="transmembrane region" description="Helical" evidence="1">
    <location>
        <begin position="302"/>
        <end position="322"/>
    </location>
</feature>
<dbReference type="HOGENOM" id="CLU_983962_0_0_1"/>